<organism evidence="5 6">
    <name type="scientific">Dissostichus mawsoni</name>
    <name type="common">Antarctic cod</name>
    <dbReference type="NCBI Taxonomy" id="36200"/>
    <lineage>
        <taxon>Eukaryota</taxon>
        <taxon>Metazoa</taxon>
        <taxon>Chordata</taxon>
        <taxon>Craniata</taxon>
        <taxon>Vertebrata</taxon>
        <taxon>Euteleostomi</taxon>
        <taxon>Actinopterygii</taxon>
        <taxon>Neopterygii</taxon>
        <taxon>Teleostei</taxon>
        <taxon>Neoteleostei</taxon>
        <taxon>Acanthomorphata</taxon>
        <taxon>Eupercaria</taxon>
        <taxon>Perciformes</taxon>
        <taxon>Notothenioidei</taxon>
        <taxon>Nototheniidae</taxon>
        <taxon>Dissostichus</taxon>
    </lineage>
</organism>
<dbReference type="GO" id="GO:0005198">
    <property type="term" value="F:structural molecule activity"/>
    <property type="evidence" value="ECO:0007669"/>
    <property type="project" value="InterPro"/>
</dbReference>
<dbReference type="GO" id="GO:0005882">
    <property type="term" value="C:intermediate filament"/>
    <property type="evidence" value="ECO:0007669"/>
    <property type="project" value="UniProtKB-KW"/>
</dbReference>
<reference evidence="5 6" key="1">
    <citation type="submission" date="2020-03" db="EMBL/GenBank/DDBJ databases">
        <title>Dissostichus mawsoni Genome sequencing and assembly.</title>
        <authorList>
            <person name="Park H."/>
        </authorList>
    </citation>
    <scope>NUCLEOTIDE SEQUENCE [LARGE SCALE GENOMIC DNA]</scope>
    <source>
        <strain evidence="5">DM0001</strain>
        <tissue evidence="5">Muscle</tissue>
    </source>
</reference>
<protein>
    <recommendedName>
        <fullName evidence="4">IF rod domain-containing protein</fullName>
    </recommendedName>
</protein>
<evidence type="ECO:0000259" key="4">
    <source>
        <dbReference type="PROSITE" id="PS51842"/>
    </source>
</evidence>
<feature type="compositionally biased region" description="Low complexity" evidence="3">
    <location>
        <begin position="1"/>
        <end position="23"/>
    </location>
</feature>
<dbReference type="InterPro" id="IPR002957">
    <property type="entry name" value="Keratin_I"/>
</dbReference>
<keyword evidence="2" id="KW-0175">Coiled coil</keyword>
<accession>A0A7J5ZC18</accession>
<proteinExistence type="predicted"/>
<dbReference type="PANTHER" id="PTHR23239">
    <property type="entry name" value="INTERMEDIATE FILAMENT"/>
    <property type="match status" value="1"/>
</dbReference>
<dbReference type="Proteomes" id="UP000518266">
    <property type="component" value="Unassembled WGS sequence"/>
</dbReference>
<gene>
    <name evidence="5" type="ORF">F7725_011089</name>
</gene>
<dbReference type="InterPro" id="IPR039008">
    <property type="entry name" value="IF_rod_dom"/>
</dbReference>
<sequence>MYSSNRSINSAPSMSSSSRRVGSMGAGSVYGGAGGSGDLLVQRQQIGGQVNVEVDAAPQEDLSAVIAQIREHYETVASKNRKDLESWFHTKVRAHLTPAGLPV</sequence>
<dbReference type="PANTHER" id="PTHR23239:SF367">
    <property type="entry name" value="KERATIN 15-RELATED"/>
    <property type="match status" value="1"/>
</dbReference>
<dbReference type="EMBL" id="JAAKFY010000004">
    <property type="protein sequence ID" value="KAF3857888.1"/>
    <property type="molecule type" value="Genomic_DNA"/>
</dbReference>
<evidence type="ECO:0000313" key="5">
    <source>
        <dbReference type="EMBL" id="KAF3857888.1"/>
    </source>
</evidence>
<keyword evidence="6" id="KW-1185">Reference proteome</keyword>
<name>A0A7J5ZC18_DISMA</name>
<dbReference type="PROSITE" id="PS51842">
    <property type="entry name" value="IF_ROD_2"/>
    <property type="match status" value="1"/>
</dbReference>
<feature type="region of interest" description="Disordered" evidence="3">
    <location>
        <begin position="1"/>
        <end position="29"/>
    </location>
</feature>
<evidence type="ECO:0000256" key="2">
    <source>
        <dbReference type="ARBA" id="ARBA00023054"/>
    </source>
</evidence>
<comment type="caution">
    <text evidence="5">The sequence shown here is derived from an EMBL/GenBank/DDBJ whole genome shotgun (WGS) entry which is preliminary data.</text>
</comment>
<keyword evidence="1" id="KW-0403">Intermediate filament</keyword>
<dbReference type="AlphaFoldDB" id="A0A7J5ZC18"/>
<evidence type="ECO:0000256" key="3">
    <source>
        <dbReference type="SAM" id="MobiDB-lite"/>
    </source>
</evidence>
<feature type="domain" description="IF rod" evidence="4">
    <location>
        <begin position="1"/>
        <end position="103"/>
    </location>
</feature>
<dbReference type="Pfam" id="PF00038">
    <property type="entry name" value="Filament"/>
    <property type="match status" value="1"/>
</dbReference>
<dbReference type="OrthoDB" id="2441647at2759"/>
<evidence type="ECO:0000256" key="1">
    <source>
        <dbReference type="ARBA" id="ARBA00022754"/>
    </source>
</evidence>
<evidence type="ECO:0000313" key="6">
    <source>
        <dbReference type="Proteomes" id="UP000518266"/>
    </source>
</evidence>
<dbReference type="Gene3D" id="1.20.5.500">
    <property type="entry name" value="Single helix bin"/>
    <property type="match status" value="1"/>
</dbReference>